<feature type="transmembrane region" description="Helical" evidence="10">
    <location>
        <begin position="28"/>
        <end position="46"/>
    </location>
</feature>
<evidence type="ECO:0000256" key="5">
    <source>
        <dbReference type="ARBA" id="ARBA00022741"/>
    </source>
</evidence>
<reference evidence="13 14" key="1">
    <citation type="submission" date="2020-01" db="EMBL/GenBank/DDBJ databases">
        <title>Leptobacterium flavescens.</title>
        <authorList>
            <person name="Wang G."/>
        </authorList>
    </citation>
    <scope>NUCLEOTIDE SEQUENCE [LARGE SCALE GENOMIC DNA]</scope>
    <source>
        <strain evidence="13 14">KCTC 22160</strain>
    </source>
</reference>
<evidence type="ECO:0000313" key="14">
    <source>
        <dbReference type="Proteomes" id="UP000468581"/>
    </source>
</evidence>
<evidence type="ECO:0000256" key="6">
    <source>
        <dbReference type="ARBA" id="ARBA00022777"/>
    </source>
</evidence>
<evidence type="ECO:0000259" key="11">
    <source>
        <dbReference type="Pfam" id="PF13614"/>
    </source>
</evidence>
<feature type="domain" description="Tyrosine-protein kinase G-rich" evidence="12">
    <location>
        <begin position="454"/>
        <end position="531"/>
    </location>
</feature>
<dbReference type="Proteomes" id="UP000468581">
    <property type="component" value="Unassembled WGS sequence"/>
</dbReference>
<dbReference type="RefSeq" id="WP_163605220.1">
    <property type="nucleotide sequence ID" value="NZ_JAABOO010000001.1"/>
</dbReference>
<dbReference type="CDD" id="cd05387">
    <property type="entry name" value="BY-kinase"/>
    <property type="match status" value="1"/>
</dbReference>
<keyword evidence="14" id="KW-1185">Reference proteome</keyword>
<dbReference type="AlphaFoldDB" id="A0A6P0UJZ0"/>
<dbReference type="InterPro" id="IPR032807">
    <property type="entry name" value="GNVR"/>
</dbReference>
<keyword evidence="10" id="KW-1133">Transmembrane helix</keyword>
<keyword evidence="6 13" id="KW-0418">Kinase</keyword>
<dbReference type="GO" id="GO:0004715">
    <property type="term" value="F:non-membrane spanning protein tyrosine kinase activity"/>
    <property type="evidence" value="ECO:0007669"/>
    <property type="project" value="UniProtKB-EC"/>
</dbReference>
<dbReference type="Pfam" id="PF13614">
    <property type="entry name" value="AAA_31"/>
    <property type="match status" value="1"/>
</dbReference>
<evidence type="ECO:0000256" key="2">
    <source>
        <dbReference type="ARBA" id="ARBA00008883"/>
    </source>
</evidence>
<dbReference type="InterPro" id="IPR025669">
    <property type="entry name" value="AAA_dom"/>
</dbReference>
<keyword evidence="7" id="KW-0067">ATP-binding</keyword>
<dbReference type="GO" id="GO:0005886">
    <property type="term" value="C:plasma membrane"/>
    <property type="evidence" value="ECO:0007669"/>
    <property type="project" value="TreeGrafter"/>
</dbReference>
<dbReference type="Gene3D" id="3.40.50.300">
    <property type="entry name" value="P-loop containing nucleotide triphosphate hydrolases"/>
    <property type="match status" value="1"/>
</dbReference>
<proteinExistence type="inferred from homology"/>
<keyword evidence="5" id="KW-0547">Nucleotide-binding</keyword>
<dbReference type="InterPro" id="IPR005702">
    <property type="entry name" value="Wzc-like_C"/>
</dbReference>
<dbReference type="FunFam" id="3.40.50.300:FF:000527">
    <property type="entry name" value="Tyrosine-protein kinase etk"/>
    <property type="match status" value="1"/>
</dbReference>
<evidence type="ECO:0000259" key="12">
    <source>
        <dbReference type="Pfam" id="PF13807"/>
    </source>
</evidence>
<gene>
    <name evidence="13" type="ORF">GWK08_01930</name>
</gene>
<evidence type="ECO:0000313" key="13">
    <source>
        <dbReference type="EMBL" id="NER12189.1"/>
    </source>
</evidence>
<dbReference type="Pfam" id="PF13807">
    <property type="entry name" value="GNVR"/>
    <property type="match status" value="1"/>
</dbReference>
<comment type="similarity">
    <text evidence="2">Belongs to the etk/wzc family.</text>
</comment>
<keyword evidence="10" id="KW-0812">Transmembrane</keyword>
<comment type="caution">
    <text evidence="13">The sequence shown here is derived from an EMBL/GenBank/DDBJ whole genome shotgun (WGS) entry which is preliminary data.</text>
</comment>
<evidence type="ECO:0000256" key="1">
    <source>
        <dbReference type="ARBA" id="ARBA00007316"/>
    </source>
</evidence>
<evidence type="ECO:0000256" key="3">
    <source>
        <dbReference type="ARBA" id="ARBA00011903"/>
    </source>
</evidence>
<dbReference type="PANTHER" id="PTHR32309:SF13">
    <property type="entry name" value="FERRIC ENTEROBACTIN TRANSPORT PROTEIN FEPE"/>
    <property type="match status" value="1"/>
</dbReference>
<dbReference type="PANTHER" id="PTHR32309">
    <property type="entry name" value="TYROSINE-PROTEIN KINASE"/>
    <property type="match status" value="1"/>
</dbReference>
<dbReference type="SUPFAM" id="SSF52540">
    <property type="entry name" value="P-loop containing nucleoside triphosphate hydrolases"/>
    <property type="match status" value="1"/>
</dbReference>
<comment type="catalytic activity">
    <reaction evidence="9">
        <text>L-tyrosyl-[protein] + ATP = O-phospho-L-tyrosyl-[protein] + ADP + H(+)</text>
        <dbReference type="Rhea" id="RHEA:10596"/>
        <dbReference type="Rhea" id="RHEA-COMP:10136"/>
        <dbReference type="Rhea" id="RHEA-COMP:20101"/>
        <dbReference type="ChEBI" id="CHEBI:15378"/>
        <dbReference type="ChEBI" id="CHEBI:30616"/>
        <dbReference type="ChEBI" id="CHEBI:46858"/>
        <dbReference type="ChEBI" id="CHEBI:61978"/>
        <dbReference type="ChEBI" id="CHEBI:456216"/>
        <dbReference type="EC" id="2.7.10.2"/>
    </reaction>
</comment>
<feature type="domain" description="AAA" evidence="11">
    <location>
        <begin position="600"/>
        <end position="723"/>
    </location>
</feature>
<accession>A0A6P0UJZ0</accession>
<evidence type="ECO:0000256" key="8">
    <source>
        <dbReference type="ARBA" id="ARBA00023137"/>
    </source>
</evidence>
<dbReference type="InterPro" id="IPR027417">
    <property type="entry name" value="P-loop_NTPase"/>
</dbReference>
<dbReference type="InterPro" id="IPR050445">
    <property type="entry name" value="Bact_polysacc_biosynth/exp"/>
</dbReference>
<evidence type="ECO:0000256" key="7">
    <source>
        <dbReference type="ARBA" id="ARBA00022840"/>
    </source>
</evidence>
<protein>
    <recommendedName>
        <fullName evidence="3">non-specific protein-tyrosine kinase</fullName>
        <ecNumber evidence="3">2.7.10.2</ecNumber>
    </recommendedName>
</protein>
<dbReference type="GO" id="GO:0005524">
    <property type="term" value="F:ATP binding"/>
    <property type="evidence" value="ECO:0007669"/>
    <property type="project" value="UniProtKB-KW"/>
</dbReference>
<evidence type="ECO:0000256" key="10">
    <source>
        <dbReference type="SAM" id="Phobius"/>
    </source>
</evidence>
<evidence type="ECO:0000256" key="9">
    <source>
        <dbReference type="ARBA" id="ARBA00051245"/>
    </source>
</evidence>
<keyword evidence="8" id="KW-0829">Tyrosine-protein kinase</keyword>
<dbReference type="EC" id="2.7.10.2" evidence="3"/>
<feature type="transmembrane region" description="Helical" evidence="10">
    <location>
        <begin position="514"/>
        <end position="535"/>
    </location>
</feature>
<dbReference type="EMBL" id="JAABOO010000001">
    <property type="protein sequence ID" value="NER12189.1"/>
    <property type="molecule type" value="Genomic_DNA"/>
</dbReference>
<dbReference type="GO" id="GO:0042802">
    <property type="term" value="F:identical protein binding"/>
    <property type="evidence" value="ECO:0007669"/>
    <property type="project" value="UniProtKB-ARBA"/>
</dbReference>
<evidence type="ECO:0000256" key="4">
    <source>
        <dbReference type="ARBA" id="ARBA00022679"/>
    </source>
</evidence>
<keyword evidence="4 13" id="KW-0808">Transferase</keyword>
<name>A0A6P0UJZ0_9FLAO</name>
<comment type="similarity">
    <text evidence="1">Belongs to the CpsD/CapB family.</text>
</comment>
<keyword evidence="10" id="KW-0472">Membrane</keyword>
<organism evidence="13 14">
    <name type="scientific">Leptobacterium flavescens</name>
    <dbReference type="NCBI Taxonomy" id="472055"/>
    <lineage>
        <taxon>Bacteria</taxon>
        <taxon>Pseudomonadati</taxon>
        <taxon>Bacteroidota</taxon>
        <taxon>Flavobacteriia</taxon>
        <taxon>Flavobacteriales</taxon>
        <taxon>Flavobacteriaceae</taxon>
        <taxon>Leptobacterium</taxon>
    </lineage>
</organism>
<sequence>MLENELDIKDIQQGSFNIKNFLFRALRYWYIILFFVATALVIAYYINLRAEKQYRLDTLITVKEEQNPFFTSTLNLTFNWGGASDKVETIRTILSSRTHNEDVVKLLQLYIHYMEEGAFRLEDLHTNAPFVVDLNEALPQLINVPIRIEFKENNEFELSYELENEDVRLINYTKNEIERSRINTSYKESFKMNELIESSFINFKIGPREDMEPNPGDVFYIKFTSIDEELVKFQRVSVTLRTKGASMLALNIVGTNRAILADYLNATVDLLSIKQLEQKNLFATNTIKFIDERIKGVSDSLKVDEDRLKDFRQENQIFDLSTQGASLFDRMSELDAAKSAVEIKQAYLNQLDNYLKNSTEYSDLPAPAASGLDDPSLVKNITEIVNLSIQRSNLKTKVKNPLFYEQIDKQIDAIKNVLFESINSARAKNSVELDNLNGRIQRLNYEFAKLPAEEQQLFNIERSYKLSEAAYSTLLEKRSEAGIVQAANVSDIRVIDPAKDLGQSPIFPNTKQNYLMALFAGLLIPLSVILIISFLDHNVNAPKDIEQLSSIPLLGVVGRNRGLNNLAVYEKPRSAVSEAFRALRSSLQFIYRSQSIKGSKTVMVTSSISGEGKTFCSINIASVFALSSKKTVLVGLDLRKPKIFEDFDITNDFGTVNYLIGQNKLDDIIQKTRFEYLDIITSGPIPPNPSELIISERMKEFIAELKKKYDYIILDTPPLGLVADAVELVEYADASLYIIRQGKTKKGMLNFINDKYKKGEIKNLSFVLNDYRHKSQYAYGNSYGYGYGYGYGGYSNGYHEDDKPRSLFKRLSTIFRKKRKY</sequence>
<dbReference type="NCBIfam" id="TIGR01007">
    <property type="entry name" value="eps_fam"/>
    <property type="match status" value="1"/>
</dbReference>